<dbReference type="EMBL" id="FNZA01000024">
    <property type="protein sequence ID" value="SEJ85775.1"/>
    <property type="molecule type" value="Genomic_DNA"/>
</dbReference>
<feature type="transmembrane region" description="Helical" evidence="1">
    <location>
        <begin position="34"/>
        <end position="60"/>
    </location>
</feature>
<evidence type="ECO:0000313" key="3">
    <source>
        <dbReference type="Proteomes" id="UP000199223"/>
    </source>
</evidence>
<feature type="transmembrane region" description="Helical" evidence="1">
    <location>
        <begin position="186"/>
        <end position="205"/>
    </location>
</feature>
<dbReference type="STRING" id="856736.SAMN04488058_12411"/>
<protein>
    <submittedName>
        <fullName evidence="2">Uncharacterized protein</fullName>
    </submittedName>
</protein>
<dbReference type="Proteomes" id="UP000199223">
    <property type="component" value="Unassembled WGS sequence"/>
</dbReference>
<feature type="transmembrane region" description="Helical" evidence="1">
    <location>
        <begin position="152"/>
        <end position="174"/>
    </location>
</feature>
<name>A0A1H7CJB9_9DEIO</name>
<organism evidence="2 3">
    <name type="scientific">Deinococcus reticulitermitis</name>
    <dbReference type="NCBI Taxonomy" id="856736"/>
    <lineage>
        <taxon>Bacteria</taxon>
        <taxon>Thermotogati</taxon>
        <taxon>Deinococcota</taxon>
        <taxon>Deinococci</taxon>
        <taxon>Deinococcales</taxon>
        <taxon>Deinococcaceae</taxon>
        <taxon>Deinococcus</taxon>
    </lineage>
</organism>
<sequence length="268" mass="28939">MLNSLDHRSGVLEAPSAAVPALPRAVEVALRPRWVVEALALGAGLVVLGGVVGQLGYLVWPGFNSPTFSAATNLVGEFNIPATYNALLLLGVSVLLWWIGRLSVQLADRSHRIWTGLAGVAFYLTLDEYFAIHERLIGPVRNLLHLNGYLYYAWVIPYGLLAIVLAVALGRFLLRLPPQTRNGMLLSGFLYVAGALGMELLEAQITSLGTTSIQLAGQAQSSQLAMTVLIAVEELLEMAALVLLIATLLHFVQKFVPKAALHLRLKDG</sequence>
<feature type="transmembrane region" description="Helical" evidence="1">
    <location>
        <begin position="225"/>
        <end position="252"/>
    </location>
</feature>
<keyword evidence="1" id="KW-0472">Membrane</keyword>
<accession>A0A1H7CJB9</accession>
<feature type="transmembrane region" description="Helical" evidence="1">
    <location>
        <begin position="112"/>
        <end position="132"/>
    </location>
</feature>
<evidence type="ECO:0000256" key="1">
    <source>
        <dbReference type="SAM" id="Phobius"/>
    </source>
</evidence>
<dbReference type="RefSeq" id="WP_143068394.1">
    <property type="nucleotide sequence ID" value="NZ_FNZA01000024.1"/>
</dbReference>
<dbReference type="AlphaFoldDB" id="A0A1H7CJB9"/>
<evidence type="ECO:0000313" key="2">
    <source>
        <dbReference type="EMBL" id="SEJ85775.1"/>
    </source>
</evidence>
<dbReference type="OrthoDB" id="64234at2"/>
<feature type="transmembrane region" description="Helical" evidence="1">
    <location>
        <begin position="80"/>
        <end position="100"/>
    </location>
</feature>
<keyword evidence="3" id="KW-1185">Reference proteome</keyword>
<gene>
    <name evidence="2" type="ORF">SAMN04488058_12411</name>
</gene>
<keyword evidence="1" id="KW-0812">Transmembrane</keyword>
<keyword evidence="1" id="KW-1133">Transmembrane helix</keyword>
<reference evidence="3" key="1">
    <citation type="submission" date="2016-10" db="EMBL/GenBank/DDBJ databases">
        <authorList>
            <person name="Varghese N."/>
            <person name="Submissions S."/>
        </authorList>
    </citation>
    <scope>NUCLEOTIDE SEQUENCE [LARGE SCALE GENOMIC DNA]</scope>
    <source>
        <strain evidence="3">CGMCC 1.10218</strain>
    </source>
</reference>
<proteinExistence type="predicted"/>